<dbReference type="EMBL" id="JAAMPI010001309">
    <property type="protein sequence ID" value="KAF4625725.1"/>
    <property type="molecule type" value="Genomic_DNA"/>
</dbReference>
<sequence length="894" mass="97780">MSITALAKPPTTLLDGRVAMDRLAKLDALNGWGVGEKREEKPTKPLDYDNVTNSDDDEYVTSGRAAERGKKGASKEQGIAVLSPPFTEYATLKCGQLAPEGEEFMALGLVKKYPWLWIGKRNQDRVATRFFDGGKFLNQIWDQFYVYPEPNRQPSILVPTKQFTQFLKLINNTLHTDLSIPSGGGREGFYITFTLDGTPYPRYLGRSTDPVMAGSLSKNVPPAYYKPADEEWSPIEPSDAAVANSLAKMDLIRQSQKARKTAKKEKNRKDHLGTRKSWGDQTKRVQRYHGLREIRKGLHQAKLAGLEDKEWEAYDIAVQEGAFKTPALTFQPDSLPPFSQESNVVFVAIDVEAWEKDHNTITEIGVATLDTTDISAAVPGEGGANWMSLIRAEHFRINEHKHFTNGEHVTGCADRFEFGQVFQFPLHDQHTDYGPNSESEFINLKDAPHVIANCFKHPFSGKRDENASNEEPPKRNIVLVGHDLDGDIRYLRKIGYDVSNLSLHDQIDTARMWQYLNRNDQLTKLVVILSELNLVNWNVHNAGNDAVYTLHAMIGIAVKDLVDRAKRRDQKTAPHSKEGWSSAGDSDGGAPIKPALPDSKKSSRSAAKPSEGWVYGGTSKKHPGWGFDKAAEATGWGDGNTDATGWGAAPGNNSWTSSRTKNIGHGPSTENQWVMSQSVGDGQWGSSGGISNTTGWGAEPGNNSWSALGTKDIGHGPSTGNQWVANHSAGDVQWGSNTNGTNTEADSDRFSLISALKQVQDDVSSLGIHPAEKHSIADLDFTSSPRLNATADVKTNDDLDHRNAEVAEVLAQVDAINRLVADLELQRSGVGSQMNQAPTINTPIPPPASSTRGRVASGDAREGGLRGSDPDSTGPLVFPEKPKDGDCWTGSDAE</sequence>
<feature type="region of interest" description="Disordered" evidence="1">
    <location>
        <begin position="567"/>
        <end position="640"/>
    </location>
</feature>
<dbReference type="InterPro" id="IPR048519">
    <property type="entry name" value="Gfd2/YDR514C-like_C"/>
</dbReference>
<gene>
    <name evidence="3" type="ORF">G7Y89_g12439</name>
</gene>
<evidence type="ECO:0000256" key="1">
    <source>
        <dbReference type="SAM" id="MobiDB-lite"/>
    </source>
</evidence>
<reference evidence="3 4" key="1">
    <citation type="submission" date="2020-03" db="EMBL/GenBank/DDBJ databases">
        <title>Draft Genome Sequence of Cudoniella acicularis.</title>
        <authorList>
            <person name="Buettner E."/>
            <person name="Kellner H."/>
        </authorList>
    </citation>
    <scope>NUCLEOTIDE SEQUENCE [LARGE SCALE GENOMIC DNA]</scope>
    <source>
        <strain evidence="3 4">DSM 108380</strain>
    </source>
</reference>
<accession>A0A8H4VZ61</accession>
<dbReference type="PANTHER" id="PTHR28083:SF1">
    <property type="entry name" value="GOOD FOR FULL DBP5 ACTIVITY PROTEIN 2"/>
    <property type="match status" value="1"/>
</dbReference>
<feature type="domain" description="Gfd2/YDR514C-like C-terminal" evidence="2">
    <location>
        <begin position="345"/>
        <end position="555"/>
    </location>
</feature>
<dbReference type="AlphaFoldDB" id="A0A8H4VZ61"/>
<keyword evidence="4" id="KW-1185">Reference proteome</keyword>
<dbReference type="GO" id="GO:0005634">
    <property type="term" value="C:nucleus"/>
    <property type="evidence" value="ECO:0007669"/>
    <property type="project" value="TreeGrafter"/>
</dbReference>
<feature type="compositionally biased region" description="Basic and acidic residues" evidence="1">
    <location>
        <begin position="267"/>
        <end position="279"/>
    </location>
</feature>
<evidence type="ECO:0000313" key="3">
    <source>
        <dbReference type="EMBL" id="KAF4625725.1"/>
    </source>
</evidence>
<protein>
    <recommendedName>
        <fullName evidence="2">Gfd2/YDR514C-like C-terminal domain-containing protein</fullName>
    </recommendedName>
</protein>
<dbReference type="PANTHER" id="PTHR28083">
    <property type="entry name" value="GOOD FOR FULL DBP5 ACTIVITY PROTEIN 2"/>
    <property type="match status" value="1"/>
</dbReference>
<dbReference type="InterPro" id="IPR012337">
    <property type="entry name" value="RNaseH-like_sf"/>
</dbReference>
<feature type="region of interest" description="Disordered" evidence="1">
    <location>
        <begin position="830"/>
        <end position="894"/>
    </location>
</feature>
<dbReference type="OrthoDB" id="5953249at2759"/>
<comment type="caution">
    <text evidence="3">The sequence shown here is derived from an EMBL/GenBank/DDBJ whole genome shotgun (WGS) entry which is preliminary data.</text>
</comment>
<dbReference type="Pfam" id="PF21762">
    <property type="entry name" value="DEDDh_C"/>
    <property type="match status" value="1"/>
</dbReference>
<dbReference type="SUPFAM" id="SSF53098">
    <property type="entry name" value="Ribonuclease H-like"/>
    <property type="match status" value="1"/>
</dbReference>
<feature type="region of interest" description="Disordered" evidence="1">
    <location>
        <begin position="258"/>
        <end position="279"/>
    </location>
</feature>
<dbReference type="InterPro" id="IPR040151">
    <property type="entry name" value="Gfd2/YDR514C-like"/>
</dbReference>
<feature type="compositionally biased region" description="Basic and acidic residues" evidence="1">
    <location>
        <begin position="65"/>
        <end position="74"/>
    </location>
</feature>
<proteinExistence type="predicted"/>
<feature type="compositionally biased region" description="Low complexity" evidence="1">
    <location>
        <begin position="581"/>
        <end position="590"/>
    </location>
</feature>
<name>A0A8H4VZ61_9HELO</name>
<evidence type="ECO:0000313" key="4">
    <source>
        <dbReference type="Proteomes" id="UP000566819"/>
    </source>
</evidence>
<evidence type="ECO:0000259" key="2">
    <source>
        <dbReference type="Pfam" id="PF21762"/>
    </source>
</evidence>
<feature type="region of interest" description="Disordered" evidence="1">
    <location>
        <begin position="34"/>
        <end position="74"/>
    </location>
</feature>
<feature type="compositionally biased region" description="Basic and acidic residues" evidence="1">
    <location>
        <begin position="35"/>
        <end position="47"/>
    </location>
</feature>
<feature type="compositionally biased region" description="Basic and acidic residues" evidence="1">
    <location>
        <begin position="567"/>
        <end position="578"/>
    </location>
</feature>
<dbReference type="Proteomes" id="UP000566819">
    <property type="component" value="Unassembled WGS sequence"/>
</dbReference>
<organism evidence="3 4">
    <name type="scientific">Cudoniella acicularis</name>
    <dbReference type="NCBI Taxonomy" id="354080"/>
    <lineage>
        <taxon>Eukaryota</taxon>
        <taxon>Fungi</taxon>
        <taxon>Dikarya</taxon>
        <taxon>Ascomycota</taxon>
        <taxon>Pezizomycotina</taxon>
        <taxon>Leotiomycetes</taxon>
        <taxon>Helotiales</taxon>
        <taxon>Tricladiaceae</taxon>
        <taxon>Cudoniella</taxon>
    </lineage>
</organism>